<evidence type="ECO:0000313" key="4">
    <source>
        <dbReference type="Proteomes" id="UP001530400"/>
    </source>
</evidence>
<keyword evidence="1" id="KW-0175">Coiled coil</keyword>
<evidence type="ECO:0000259" key="2">
    <source>
        <dbReference type="Pfam" id="PF00651"/>
    </source>
</evidence>
<gene>
    <name evidence="3" type="ORF">ACHAWO_005559</name>
</gene>
<accession>A0ABD3P613</accession>
<dbReference type="EMBL" id="JALLPJ020000770">
    <property type="protein sequence ID" value="KAL3783358.1"/>
    <property type="molecule type" value="Genomic_DNA"/>
</dbReference>
<evidence type="ECO:0000256" key="1">
    <source>
        <dbReference type="SAM" id="Coils"/>
    </source>
</evidence>
<dbReference type="Proteomes" id="UP001530400">
    <property type="component" value="Unassembled WGS sequence"/>
</dbReference>
<evidence type="ECO:0000313" key="3">
    <source>
        <dbReference type="EMBL" id="KAL3783358.1"/>
    </source>
</evidence>
<keyword evidence="4" id="KW-1185">Reference proteome</keyword>
<dbReference type="AlphaFoldDB" id="A0ABD3P613"/>
<dbReference type="Pfam" id="PF00651">
    <property type="entry name" value="BTB"/>
    <property type="match status" value="1"/>
</dbReference>
<dbReference type="Gene3D" id="3.30.710.10">
    <property type="entry name" value="Potassium Channel Kv1.1, Chain A"/>
    <property type="match status" value="1"/>
</dbReference>
<protein>
    <recommendedName>
        <fullName evidence="2">BTB domain-containing protein</fullName>
    </recommendedName>
</protein>
<organism evidence="3 4">
    <name type="scientific">Cyclotella atomus</name>
    <dbReference type="NCBI Taxonomy" id="382360"/>
    <lineage>
        <taxon>Eukaryota</taxon>
        <taxon>Sar</taxon>
        <taxon>Stramenopiles</taxon>
        <taxon>Ochrophyta</taxon>
        <taxon>Bacillariophyta</taxon>
        <taxon>Coscinodiscophyceae</taxon>
        <taxon>Thalassiosirophycidae</taxon>
        <taxon>Stephanodiscales</taxon>
        <taxon>Stephanodiscaceae</taxon>
        <taxon>Cyclotella</taxon>
    </lineage>
</organism>
<name>A0ABD3P613_9STRA</name>
<proteinExistence type="predicted"/>
<comment type="caution">
    <text evidence="3">The sequence shown here is derived from an EMBL/GenBank/DDBJ whole genome shotgun (WGS) entry which is preliminary data.</text>
</comment>
<sequence>MKASSISSKILHKSSSLPVVENFPVETLEISRDRRRSSASEITMDMRGQMARMASDRAKRPERKSMLAKANSFIYSKTWRERKKKKKEEALKMEEGSSVDEQIVINRDLSRRKRNSFLRGSHTRQASVQDMNATNVTAYLSARVEAERPVVIDVYDHSSAIQKALSKPHMLDVRFKGVDGVSVHANSFILGCYSPGLEEVFFKKKKLAAYDAKSQKLTVDFCNSHVLKAAVHHCFTGELPNDFNVSDNNEDIARNLAQLGRFASTFQMRALGEVSYRAARKLINRRTVLACAVFDELSCLDGVAGFDSIKGYALDTIREMPMDTLLAGGVQWMSEHSIDCIMQDHDMDVDEFYMFKILNAWEQGADRVQDRLSKAKRMAASIELKFINTELLNSQIRSSGYFDEENLASSLRAIEETLASRDPHEMERVIVEGAGQAHVNGIYVRVLDELGMAEEDILFVKEADDGISDVGLYLYNNKWNIAMCTDYSHSFYSCPDNKVRQEAELVPRNGWTASYGEHEPSPTCTYLPNTRAIRTSQTTVLAPNLEEMIDPTIAEKRRSGFFDKATDDTIEKRTMTLEQMMNLPEDREHINTPKEANHKISDESFNFRD</sequence>
<dbReference type="CDD" id="cd18186">
    <property type="entry name" value="BTB_POZ_ZBTB_KLHL-like"/>
    <property type="match status" value="1"/>
</dbReference>
<dbReference type="InterPro" id="IPR000210">
    <property type="entry name" value="BTB/POZ_dom"/>
</dbReference>
<reference evidence="3 4" key="1">
    <citation type="submission" date="2024-10" db="EMBL/GenBank/DDBJ databases">
        <title>Updated reference genomes for cyclostephanoid diatoms.</title>
        <authorList>
            <person name="Roberts W.R."/>
            <person name="Alverson A.J."/>
        </authorList>
    </citation>
    <scope>NUCLEOTIDE SEQUENCE [LARGE SCALE GENOMIC DNA]</scope>
    <source>
        <strain evidence="3 4">AJA010-31</strain>
    </source>
</reference>
<feature type="domain" description="BTB" evidence="2">
    <location>
        <begin position="165"/>
        <end position="271"/>
    </location>
</feature>
<feature type="coiled-coil region" evidence="1">
    <location>
        <begin position="358"/>
        <end position="385"/>
    </location>
</feature>
<dbReference type="InterPro" id="IPR011333">
    <property type="entry name" value="SKP1/BTB/POZ_sf"/>
</dbReference>